<dbReference type="InterPro" id="IPR000008">
    <property type="entry name" value="C2_dom"/>
</dbReference>
<evidence type="ECO:0000256" key="5">
    <source>
        <dbReference type="ARBA" id="ARBA00022692"/>
    </source>
</evidence>
<evidence type="ECO:0000256" key="11">
    <source>
        <dbReference type="ARBA" id="ARBA00023136"/>
    </source>
</evidence>
<dbReference type="GO" id="GO:0030315">
    <property type="term" value="C:T-tubule"/>
    <property type="evidence" value="ECO:0007669"/>
    <property type="project" value="TreeGrafter"/>
</dbReference>
<feature type="region of interest" description="Disordered" evidence="13">
    <location>
        <begin position="1836"/>
        <end position="1858"/>
    </location>
</feature>
<evidence type="ECO:0000256" key="9">
    <source>
        <dbReference type="ARBA" id="ARBA00022968"/>
    </source>
</evidence>
<evidence type="ECO:0000313" key="17">
    <source>
        <dbReference type="Proteomes" id="UP000694391"/>
    </source>
</evidence>
<dbReference type="SMART" id="SM01201">
    <property type="entry name" value="FerB"/>
    <property type="match status" value="1"/>
</dbReference>
<sequence length="1921" mass="219821">MWPSLLECAGSCTDGPGGDLAMGKSLQFLSPWRELEANTALTPEQPLVGVYPKPGLPRHPGRSNWTGAWVAGEGRQWAERRGASGDRVRRVRGPCALGPPWRWIRVQVIEGRQLPGVNIKPVIKVTAAGQTKRTRIHKGNSPLFNETLFFNVFDSPSELFDEPIFITVRLSSQHFLRPQALGCGCRLGSFQFGHHQWMLFLLGHAYLRKWLLLSNPDDFSVGARGYLKASLYVLGPGDEAPLERKDPSEDKEDIENNLLRPTGVALRGAHFCLKIFRAEDLPQMDDAVMDNVKQIFGFDSNKKNLVDPFMEVSFAGKMLCSKILEKTANPQWNQSITLPAMVSLAPSGPFQEALRSWDRLTHNDIVATTYLSMSKISAPGGEIEGSNEYTVSGREWWVDDHLGFLPTFGPCFVNLYGSPREFTGFPDPYAELNMGKGEGVAYRGRLLLSLETKLVEHSGEQRVEDLPADDILRVEKYLRRRKYSLFAAFYSATMLQDVDDAIQFEVSIGNYGNKFDTTCLPLASTTQYSRAVFDGCHYYYLPWGNVKPVVVLSSYWEDISHRVEAQNQLLRIADHLVSGSCLTPAHPLCLPHAPMGIHRPGLHGCKHLHIPSATHLDRHLYRLRTRHLGQITEAALALKLGHGKLPAALEQAEDWLLRLRALADEPQNSLPDIIIWMLQGNKRVAYQRVPAHEVLFSRRGASYCGKNCGKLQTIFLKYPMEGVPGARMPVQIRVKLWFGLSVDEKEFNQFAEGKLSVFAETYENQTKLALVGNWGTTGLTYPKFSDVMGKIKLPKDSFRPSAGWTWAGDWFVCPEKTLLHDMDAGHLSFVEEVFENQTRLPGGQWIYMSDNYTDVNGDKVLPKDDIECPLGWKWEDEEWSTDLNRAVDEQGWEYSITIPPDRKPKHWVPAEKMYYTHRRRRWVRLRRRDLSQMEALKRAEAEGEGWEYASLLGWKFHLEYRKTDAFRRRRWRRRMEPLEKTGPAAVFALEGALVSLSHPWPLTWYLSFFLGADGNRYHLRCYMYQARDLPSMDKDSFSDPYAIVSFLHQSQKTVVAKNTLNPTWDQTLIFYEIEIFGEPASIAEQPPSIVVELYDHDTYGADEFMGRCICQPSLERTPRLAWFPLIRGSQSAGELLASFELIQREKDIDLPYPPPQREANIFMVPQNIKPVLQRTAIEILAWGLRNMKSYQLASISSPSLVVECGGQTVQSCVIKNLRKNPNFDICTLFMEVMLPKEEVYCPSIVIKVIDNRQFGRRPVVGQCTIRSLESFMCDLYSEENPSPQASLLQALGNPCRPFLDVSGPERPCSANSEEEFIDWWSKFFASTGEREKCGSYLEKGFDTLKVYDTQLENVEAFEGLSDFCNTFKLYRGKTQEETEDPSVIGEFKGLFKIYPLPEDPAVPMPPRQFHQLAAQGPQECLVRIYIIRAFGLQPKDPNGKCDPYIKISIGKKSVSDQDNYIPCTLEPVFGKMFELTCTLPLEKDLKITLYDYDLLSKDEKIGETVIDLEDRLLSKFGARCGLPQTYCVSGPNQWRDQLRPSQLLHLFCQQRRLKAPVYLTDHVVFQDKEYSIEEIEAGRVPNPHLGPVEERLALHVLQQQGLVPEHVESRPLYSPLQPDIEQGKLQMWIDLFPKALGRPGPPFNITPRRARRFFLRCIIWNTKDVILDDLSITGEKMSDIYVKGWMVGFEEHKQKTDVHYRSLGGEGNFNWRFIFPFDYLPAEQVCTVSKKDAFWRLDKTESKIPARVVFQIWDNDKFSFDDFLGSLQLDLNHMPKPAKTAEKCSLDQLDDTFHPEWFVSLFEQKTVKGWWPCVAEEGERKILGKLEMTLEIVAESEHEERPAGQGRDEPNMNPKLEDPRRPDTSFLWFTSPYKTMKFILWRRFRCAIILFIILFILLLFLGIFIYAFPNYAAMKLVKPFS</sequence>
<evidence type="ECO:0000256" key="14">
    <source>
        <dbReference type="SAM" id="Phobius"/>
    </source>
</evidence>
<feature type="transmembrane region" description="Helical" evidence="14">
    <location>
        <begin position="1887"/>
        <end position="1908"/>
    </location>
</feature>
<keyword evidence="7" id="KW-0677">Repeat</keyword>
<dbReference type="CDD" id="cd04037">
    <property type="entry name" value="C2E_Ferlin"/>
    <property type="match status" value="1"/>
</dbReference>
<dbReference type="CDD" id="cd04018">
    <property type="entry name" value="C2C_Ferlin"/>
    <property type="match status" value="1"/>
</dbReference>
<evidence type="ECO:0000256" key="2">
    <source>
        <dbReference type="ARBA" id="ARBA00004483"/>
    </source>
</evidence>
<evidence type="ECO:0000259" key="15">
    <source>
        <dbReference type="PROSITE" id="PS50004"/>
    </source>
</evidence>
<keyword evidence="9" id="KW-0735">Signal-anchor</keyword>
<evidence type="ECO:0000256" key="3">
    <source>
        <dbReference type="ARBA" id="ARBA00007561"/>
    </source>
</evidence>
<dbReference type="InterPro" id="IPR037721">
    <property type="entry name" value="Ferlin"/>
</dbReference>
<keyword evidence="4" id="KW-1003">Cell membrane</keyword>
<keyword evidence="5 14" id="KW-0812">Transmembrane</keyword>
<feature type="domain" description="C2" evidence="15">
    <location>
        <begin position="80"/>
        <end position="200"/>
    </location>
</feature>
<keyword evidence="17" id="KW-1185">Reference proteome</keyword>
<dbReference type="GO" id="GO:0050765">
    <property type="term" value="P:negative regulation of phagocytosis"/>
    <property type="evidence" value="ECO:0007669"/>
    <property type="project" value="TreeGrafter"/>
</dbReference>
<dbReference type="InterPro" id="IPR037725">
    <property type="entry name" value="C2F_Ferlin"/>
</dbReference>
<dbReference type="PANTHER" id="PTHR12546">
    <property type="entry name" value="FER-1-LIKE"/>
    <property type="match status" value="1"/>
</dbReference>
<dbReference type="GO" id="GO:0001778">
    <property type="term" value="P:plasma membrane repair"/>
    <property type="evidence" value="ECO:0007669"/>
    <property type="project" value="TreeGrafter"/>
</dbReference>
<accession>A0A8C0KJM0</accession>
<dbReference type="Pfam" id="PF08150">
    <property type="entry name" value="FerB"/>
    <property type="match status" value="1"/>
</dbReference>
<protein>
    <submittedName>
        <fullName evidence="16">Dysferlin</fullName>
    </submittedName>
</protein>
<dbReference type="Ensembl" id="ENSCAFT00020018377.1">
    <property type="protein sequence ID" value="ENSCAFP00020015827.1"/>
    <property type="gene ID" value="ENSCAFG00020003287.1"/>
</dbReference>
<dbReference type="Pfam" id="PF22901">
    <property type="entry name" value="dsrm_Ferlin"/>
    <property type="match status" value="1"/>
</dbReference>
<dbReference type="Gene3D" id="2.60.40.150">
    <property type="entry name" value="C2 domain"/>
    <property type="match status" value="5"/>
</dbReference>
<keyword evidence="6" id="KW-0479">Metal-binding</keyword>
<dbReference type="FunFam" id="2.60.40.150:FF:000021">
    <property type="entry name" value="dysferlin isoform X2"/>
    <property type="match status" value="1"/>
</dbReference>
<evidence type="ECO:0000256" key="13">
    <source>
        <dbReference type="SAM" id="MobiDB-lite"/>
    </source>
</evidence>
<dbReference type="GO" id="GO:0006906">
    <property type="term" value="P:vesicle fusion"/>
    <property type="evidence" value="ECO:0007669"/>
    <property type="project" value="TreeGrafter"/>
</dbReference>
<reference evidence="16" key="1">
    <citation type="submission" date="2025-08" db="UniProtKB">
        <authorList>
            <consortium name="Ensembl"/>
        </authorList>
    </citation>
    <scope>IDENTIFICATION</scope>
</reference>
<dbReference type="InterPro" id="IPR035892">
    <property type="entry name" value="C2_domain_sf"/>
</dbReference>
<dbReference type="CDD" id="cd04017">
    <property type="entry name" value="C2D_Ferlin"/>
    <property type="match status" value="1"/>
</dbReference>
<feature type="domain" description="C2" evidence="15">
    <location>
        <begin position="1153"/>
        <end position="1282"/>
    </location>
</feature>
<dbReference type="GO" id="GO:0033292">
    <property type="term" value="P:T-tubule organization"/>
    <property type="evidence" value="ECO:0007669"/>
    <property type="project" value="TreeGrafter"/>
</dbReference>
<evidence type="ECO:0000256" key="10">
    <source>
        <dbReference type="ARBA" id="ARBA00022989"/>
    </source>
</evidence>
<feature type="domain" description="C2" evidence="15">
    <location>
        <begin position="1637"/>
        <end position="1785"/>
    </location>
</feature>
<dbReference type="SMART" id="SM00239">
    <property type="entry name" value="C2"/>
    <property type="match status" value="6"/>
</dbReference>
<dbReference type="Pfam" id="PF00168">
    <property type="entry name" value="C2"/>
    <property type="match status" value="6"/>
</dbReference>
<dbReference type="InterPro" id="IPR037722">
    <property type="entry name" value="C2C_Ferlin"/>
</dbReference>
<dbReference type="InterPro" id="IPR012561">
    <property type="entry name" value="Ferlin_B-domain"/>
</dbReference>
<dbReference type="PANTHER" id="PTHR12546:SF44">
    <property type="entry name" value="DYSFERLIN"/>
    <property type="match status" value="1"/>
</dbReference>
<evidence type="ECO:0000256" key="8">
    <source>
        <dbReference type="ARBA" id="ARBA00022837"/>
    </source>
</evidence>
<keyword evidence="8" id="KW-0106">Calcium</keyword>
<dbReference type="SMART" id="SM01202">
    <property type="entry name" value="FerI"/>
    <property type="match status" value="1"/>
</dbReference>
<evidence type="ECO:0000256" key="6">
    <source>
        <dbReference type="ARBA" id="ARBA00022723"/>
    </source>
</evidence>
<evidence type="ECO:0000256" key="1">
    <source>
        <dbReference type="ARBA" id="ARBA00004401"/>
    </source>
</evidence>
<feature type="domain" description="C2" evidence="15">
    <location>
        <begin position="250"/>
        <end position="387"/>
    </location>
</feature>
<dbReference type="Proteomes" id="UP000694391">
    <property type="component" value="Unplaced"/>
</dbReference>
<dbReference type="SUPFAM" id="SSF49562">
    <property type="entry name" value="C2 domain (Calcium/lipid-binding domain, CaLB)"/>
    <property type="match status" value="6"/>
</dbReference>
<dbReference type="GO" id="GO:0030659">
    <property type="term" value="C:cytoplasmic vesicle membrane"/>
    <property type="evidence" value="ECO:0007669"/>
    <property type="project" value="UniProtKB-SubCell"/>
</dbReference>
<keyword evidence="12" id="KW-0968">Cytoplasmic vesicle</keyword>
<keyword evidence="11 14" id="KW-0472">Membrane</keyword>
<comment type="similarity">
    <text evidence="3">Belongs to the ferlin family.</text>
</comment>
<dbReference type="FunFam" id="2.60.40.150:FF:000026">
    <property type="entry name" value="dysferlin isoform X2"/>
    <property type="match status" value="1"/>
</dbReference>
<comment type="subcellular location">
    <subcellularLocation>
        <location evidence="1">Cell membrane</location>
        <topology evidence="1">Single-pass type II membrane protein</topology>
    </subcellularLocation>
    <subcellularLocation>
        <location evidence="2">Cytoplasmic vesicle membrane</location>
        <topology evidence="2">Single-pass type II membrane protein</topology>
    </subcellularLocation>
</comment>
<evidence type="ECO:0000313" key="16">
    <source>
        <dbReference type="Ensembl" id="ENSCAFP00020015827.1"/>
    </source>
</evidence>
<dbReference type="InterPro" id="IPR055072">
    <property type="entry name" value="Ferlin_DSRM"/>
</dbReference>
<dbReference type="PROSITE" id="PS50004">
    <property type="entry name" value="C2"/>
    <property type="match status" value="6"/>
</dbReference>
<dbReference type="FunFam" id="2.60.40.150:FF:000009">
    <property type="entry name" value="dysferlin isoform X2"/>
    <property type="match status" value="1"/>
</dbReference>
<dbReference type="InterPro" id="IPR006614">
    <property type="entry name" value="Peroxin/Ferlin"/>
</dbReference>
<dbReference type="SMART" id="SM00694">
    <property type="entry name" value="DysFC"/>
    <property type="match status" value="2"/>
</dbReference>
<organism evidence="16 17">
    <name type="scientific">Canis lupus dingo</name>
    <name type="common">dingo</name>
    <dbReference type="NCBI Taxonomy" id="286419"/>
    <lineage>
        <taxon>Eukaryota</taxon>
        <taxon>Metazoa</taxon>
        <taxon>Chordata</taxon>
        <taxon>Craniata</taxon>
        <taxon>Vertebrata</taxon>
        <taxon>Euteleostomi</taxon>
        <taxon>Mammalia</taxon>
        <taxon>Eutheria</taxon>
        <taxon>Laurasiatheria</taxon>
        <taxon>Carnivora</taxon>
        <taxon>Caniformia</taxon>
        <taxon>Canidae</taxon>
        <taxon>Canis</taxon>
    </lineage>
</organism>
<evidence type="ECO:0000256" key="7">
    <source>
        <dbReference type="ARBA" id="ARBA00022737"/>
    </source>
</evidence>
<evidence type="ECO:0000256" key="4">
    <source>
        <dbReference type="ARBA" id="ARBA00022475"/>
    </source>
</evidence>
<dbReference type="InterPro" id="IPR037724">
    <property type="entry name" value="C2E_Ferlin"/>
</dbReference>
<evidence type="ECO:0000256" key="12">
    <source>
        <dbReference type="ARBA" id="ARBA00023329"/>
    </source>
</evidence>
<dbReference type="SMART" id="SM00693">
    <property type="entry name" value="DysFN"/>
    <property type="match status" value="2"/>
</dbReference>
<dbReference type="Pfam" id="PF16165">
    <property type="entry name" value="Ferlin_C"/>
    <property type="match status" value="1"/>
</dbReference>
<keyword evidence="10 14" id="KW-1133">Transmembrane helix</keyword>
<dbReference type="CDD" id="cd08374">
    <property type="entry name" value="C2F_Ferlin"/>
    <property type="match status" value="1"/>
</dbReference>
<name>A0A8C0KJM0_CANLU</name>
<reference evidence="16" key="2">
    <citation type="submission" date="2025-09" db="UniProtKB">
        <authorList>
            <consortium name="Ensembl"/>
        </authorList>
    </citation>
    <scope>IDENTIFICATION</scope>
</reference>
<dbReference type="InterPro" id="IPR037723">
    <property type="entry name" value="C2D_Ferlin"/>
</dbReference>
<dbReference type="InterPro" id="IPR012968">
    <property type="entry name" value="FerIin_dom"/>
</dbReference>
<dbReference type="GO" id="GO:0046872">
    <property type="term" value="F:metal ion binding"/>
    <property type="evidence" value="ECO:0007669"/>
    <property type="project" value="UniProtKB-KW"/>
</dbReference>
<dbReference type="GeneTree" id="ENSGT00940000156187"/>
<dbReference type="InterPro" id="IPR032362">
    <property type="entry name" value="Ferlin_C"/>
</dbReference>
<dbReference type="GO" id="GO:0002280">
    <property type="term" value="P:monocyte activation involved in immune response"/>
    <property type="evidence" value="ECO:0007669"/>
    <property type="project" value="TreeGrafter"/>
</dbReference>
<gene>
    <name evidence="16" type="primary">DYSF</name>
</gene>
<dbReference type="GO" id="GO:0002281">
    <property type="term" value="P:macrophage activation involved in immune response"/>
    <property type="evidence" value="ECO:0007669"/>
    <property type="project" value="TreeGrafter"/>
</dbReference>
<dbReference type="Pfam" id="PF08151">
    <property type="entry name" value="FerI"/>
    <property type="match status" value="1"/>
</dbReference>
<feature type="domain" description="C2" evidence="15">
    <location>
        <begin position="1000"/>
        <end position="1127"/>
    </location>
</feature>
<feature type="domain" description="C2" evidence="15">
    <location>
        <begin position="1403"/>
        <end position="1521"/>
    </location>
</feature>
<proteinExistence type="inferred from homology"/>